<accession>A0A667IF46</accession>
<evidence type="ECO:0000313" key="1">
    <source>
        <dbReference type="Ensembl" id="ENSLCNP00005032525.1"/>
    </source>
</evidence>
<keyword evidence="2" id="KW-1185">Reference proteome</keyword>
<reference evidence="1" key="2">
    <citation type="submission" date="2025-09" db="UniProtKB">
        <authorList>
            <consortium name="Ensembl"/>
        </authorList>
    </citation>
    <scope>IDENTIFICATION</scope>
</reference>
<dbReference type="AlphaFoldDB" id="A0A667IF46"/>
<protein>
    <submittedName>
        <fullName evidence="1">Uncharacterized protein</fullName>
    </submittedName>
</protein>
<evidence type="ECO:0000313" key="2">
    <source>
        <dbReference type="Proteomes" id="UP000472241"/>
    </source>
</evidence>
<reference evidence="1" key="1">
    <citation type="submission" date="2025-08" db="UniProtKB">
        <authorList>
            <consortium name="Ensembl"/>
        </authorList>
    </citation>
    <scope>IDENTIFICATION</scope>
</reference>
<name>A0A667IF46_LYNCA</name>
<proteinExistence type="predicted"/>
<dbReference type="Ensembl" id="ENSLCNT00005036310.1">
    <property type="protein sequence ID" value="ENSLCNP00005032525.1"/>
    <property type="gene ID" value="ENSLCNG00005021160.1"/>
</dbReference>
<sequence length="125" mass="13855">NSKSCLHMRFILQLSHSSNPITLPLFLSWVSDCWLQGTLSDFSPVEISFFTFLLTILTDHDTSLVNIIPLMPSQPSYRFPSSLRPLKATRLTQYATPLMPPHLAPPPCLCLATTLPQGDSIGVMA</sequence>
<dbReference type="Proteomes" id="UP000472241">
    <property type="component" value="Unplaced"/>
</dbReference>
<organism evidence="1 2">
    <name type="scientific">Lynx canadensis</name>
    <name type="common">Canada lynx</name>
    <name type="synonym">Felis canadensis</name>
    <dbReference type="NCBI Taxonomy" id="61383"/>
    <lineage>
        <taxon>Eukaryota</taxon>
        <taxon>Metazoa</taxon>
        <taxon>Chordata</taxon>
        <taxon>Craniata</taxon>
        <taxon>Vertebrata</taxon>
        <taxon>Euteleostomi</taxon>
        <taxon>Mammalia</taxon>
        <taxon>Eutheria</taxon>
        <taxon>Laurasiatheria</taxon>
        <taxon>Carnivora</taxon>
        <taxon>Feliformia</taxon>
        <taxon>Felidae</taxon>
        <taxon>Felinae</taxon>
        <taxon>Lynx</taxon>
    </lineage>
</organism>